<dbReference type="HOGENOM" id="CLU_2411260_0_0_5"/>
<proteinExistence type="predicted"/>
<evidence type="ECO:0000313" key="1">
    <source>
        <dbReference type="EMBL" id="ABE38231.1"/>
    </source>
</evidence>
<dbReference type="KEGG" id="rpd:RPD_0993"/>
<dbReference type="AlphaFoldDB" id="Q13CF8"/>
<gene>
    <name evidence="1" type="ordered locus">RPD_0993</name>
</gene>
<evidence type="ECO:0000313" key="2">
    <source>
        <dbReference type="Proteomes" id="UP000001818"/>
    </source>
</evidence>
<name>Q13CF8_RHOPS</name>
<dbReference type="Proteomes" id="UP000001818">
    <property type="component" value="Chromosome"/>
</dbReference>
<accession>Q13CF8</accession>
<protein>
    <submittedName>
        <fullName evidence="1">Uncharacterized protein</fullName>
    </submittedName>
</protein>
<organism evidence="1 2">
    <name type="scientific">Rhodopseudomonas palustris (strain BisB5)</name>
    <dbReference type="NCBI Taxonomy" id="316057"/>
    <lineage>
        <taxon>Bacteria</taxon>
        <taxon>Pseudomonadati</taxon>
        <taxon>Pseudomonadota</taxon>
        <taxon>Alphaproteobacteria</taxon>
        <taxon>Hyphomicrobiales</taxon>
        <taxon>Nitrobacteraceae</taxon>
        <taxon>Rhodopseudomonas</taxon>
    </lineage>
</organism>
<dbReference type="EMBL" id="CP000283">
    <property type="protein sequence ID" value="ABE38231.1"/>
    <property type="molecule type" value="Genomic_DNA"/>
</dbReference>
<reference evidence="1 2" key="1">
    <citation type="submission" date="2006-03" db="EMBL/GenBank/DDBJ databases">
        <title>Complete sequence of Rhodopseudomonas palustris BisB5.</title>
        <authorList>
            <consortium name="US DOE Joint Genome Institute"/>
            <person name="Copeland A."/>
            <person name="Lucas S."/>
            <person name="Lapidus A."/>
            <person name="Barry K."/>
            <person name="Detter J.C."/>
            <person name="Glavina del Rio T."/>
            <person name="Hammon N."/>
            <person name="Israni S."/>
            <person name="Dalin E."/>
            <person name="Tice H."/>
            <person name="Pitluck S."/>
            <person name="Chain P."/>
            <person name="Malfatti S."/>
            <person name="Shin M."/>
            <person name="Vergez L."/>
            <person name="Schmutz J."/>
            <person name="Larimer F."/>
            <person name="Land M."/>
            <person name="Hauser L."/>
            <person name="Pelletier D.A."/>
            <person name="Kyrpides N."/>
            <person name="Lykidis A."/>
            <person name="Oda Y."/>
            <person name="Harwood C.S."/>
            <person name="Richardson P."/>
        </authorList>
    </citation>
    <scope>NUCLEOTIDE SEQUENCE [LARGE SCALE GENOMIC DNA]</scope>
    <source>
        <strain evidence="1 2">BisB5</strain>
    </source>
</reference>
<sequence>MKILCGCELKLSGIISFTSAPVNDGAESTFTEIINGALTAPRSPRGAVSHVSTTVDQPARASVLIQSEPKLELDVLTRSLDASRYPLRSKTL</sequence>